<keyword evidence="1" id="KW-1133">Transmembrane helix</keyword>
<dbReference type="HOGENOM" id="CLU_1280862_0_0_3"/>
<feature type="transmembrane region" description="Helical" evidence="1">
    <location>
        <begin position="92"/>
        <end position="112"/>
    </location>
</feature>
<sequence>MSQSQSELPSGYVIRRCQKTDEDYLKLLMMPKSPSSMPSWVSINFLITLFEIRSGIVIFLFLQVLVLCMAVFFYGLHIGLLGATIHVDNVSIIIYLISCFLIAFMGTAIVMAQGGRGWIKDYPWRYWVIEQEDRFLGSAYFQNYETFSVIRSLRICSKWRGKGLGTAIVKKLIQIGKKPIYLSPALGTSKFYRRIGSRRVRFQKLPPKAQRFLIPTYCMAH</sequence>
<dbReference type="SUPFAM" id="SSF55729">
    <property type="entry name" value="Acyl-CoA N-acyltransferases (Nat)"/>
    <property type="match status" value="1"/>
</dbReference>
<evidence type="ECO:0000313" key="4">
    <source>
        <dbReference type="Proteomes" id="UP000000268"/>
    </source>
</evidence>
<feature type="domain" description="N-acetyltransferase" evidence="2">
    <location>
        <begin position="83"/>
        <end position="221"/>
    </location>
</feature>
<dbReference type="GO" id="GO:0016747">
    <property type="term" value="F:acyltransferase activity, transferring groups other than amino-acyl groups"/>
    <property type="evidence" value="ECO:0007669"/>
    <property type="project" value="InterPro"/>
</dbReference>
<dbReference type="CDD" id="cd04301">
    <property type="entry name" value="NAT_SF"/>
    <property type="match status" value="1"/>
</dbReference>
<keyword evidence="1" id="KW-0812">Transmembrane</keyword>
<evidence type="ECO:0000256" key="1">
    <source>
        <dbReference type="SAM" id="Phobius"/>
    </source>
</evidence>
<organism evidence="3 4">
    <name type="scientific">Acaryochloris marina (strain MBIC 11017)</name>
    <dbReference type="NCBI Taxonomy" id="329726"/>
    <lineage>
        <taxon>Bacteria</taxon>
        <taxon>Bacillati</taxon>
        <taxon>Cyanobacteriota</taxon>
        <taxon>Cyanophyceae</taxon>
        <taxon>Acaryochloridales</taxon>
        <taxon>Acaryochloridaceae</taxon>
        <taxon>Acaryochloris</taxon>
    </lineage>
</organism>
<dbReference type="PROSITE" id="PS51186">
    <property type="entry name" value="GNAT"/>
    <property type="match status" value="1"/>
</dbReference>
<dbReference type="Pfam" id="PF00583">
    <property type="entry name" value="Acetyltransf_1"/>
    <property type="match status" value="1"/>
</dbReference>
<dbReference type="STRING" id="329726.AM1_5391"/>
<protein>
    <recommendedName>
        <fullName evidence="2">N-acetyltransferase domain-containing protein</fullName>
    </recommendedName>
</protein>
<dbReference type="KEGG" id="amr:AM1_5391"/>
<dbReference type="eggNOG" id="COG1247">
    <property type="taxonomic scope" value="Bacteria"/>
</dbReference>
<gene>
    <name evidence="3" type="ordered locus">AM1_5391</name>
</gene>
<keyword evidence="1" id="KW-0472">Membrane</keyword>
<dbReference type="Gene3D" id="3.40.630.30">
    <property type="match status" value="1"/>
</dbReference>
<feature type="transmembrane region" description="Helical" evidence="1">
    <location>
        <begin position="56"/>
        <end position="80"/>
    </location>
</feature>
<dbReference type="RefSeq" id="WP_012165589.1">
    <property type="nucleotide sequence ID" value="NC_009925.1"/>
</dbReference>
<dbReference type="InterPro" id="IPR000182">
    <property type="entry name" value="GNAT_dom"/>
</dbReference>
<evidence type="ECO:0000259" key="2">
    <source>
        <dbReference type="PROSITE" id="PS51186"/>
    </source>
</evidence>
<dbReference type="EMBL" id="CP000828">
    <property type="protein sequence ID" value="ABW30347.1"/>
    <property type="molecule type" value="Genomic_DNA"/>
</dbReference>
<name>B0CBU7_ACAM1</name>
<dbReference type="Proteomes" id="UP000000268">
    <property type="component" value="Chromosome"/>
</dbReference>
<proteinExistence type="predicted"/>
<reference evidence="3 4" key="1">
    <citation type="journal article" date="2008" name="Proc. Natl. Acad. Sci. U.S.A.">
        <title>Niche adaptation and genome expansion in the chlorophyll d-producing cyanobacterium Acaryochloris marina.</title>
        <authorList>
            <person name="Swingley W.D."/>
            <person name="Chen M."/>
            <person name="Cheung P.C."/>
            <person name="Conrad A.L."/>
            <person name="Dejesa L.C."/>
            <person name="Hao J."/>
            <person name="Honchak B.M."/>
            <person name="Karbach L.E."/>
            <person name="Kurdoglu A."/>
            <person name="Lahiri S."/>
            <person name="Mastrian S.D."/>
            <person name="Miyashita H."/>
            <person name="Page L."/>
            <person name="Ramakrishna P."/>
            <person name="Satoh S."/>
            <person name="Sattley W.M."/>
            <person name="Shimada Y."/>
            <person name="Taylor H.L."/>
            <person name="Tomo T."/>
            <person name="Tsuchiya T."/>
            <person name="Wang Z.T."/>
            <person name="Raymond J."/>
            <person name="Mimuro M."/>
            <person name="Blankenship R.E."/>
            <person name="Touchman J.W."/>
        </authorList>
    </citation>
    <scope>NUCLEOTIDE SEQUENCE [LARGE SCALE GENOMIC DNA]</scope>
    <source>
        <strain evidence="4">MBIC 11017</strain>
    </source>
</reference>
<evidence type="ECO:0000313" key="3">
    <source>
        <dbReference type="EMBL" id="ABW30347.1"/>
    </source>
</evidence>
<dbReference type="AlphaFoldDB" id="B0CBU7"/>
<keyword evidence="4" id="KW-1185">Reference proteome</keyword>
<accession>B0CBU7</accession>
<dbReference type="InterPro" id="IPR016181">
    <property type="entry name" value="Acyl_CoA_acyltransferase"/>
</dbReference>